<keyword evidence="2" id="KW-0517">Myogenesis</keyword>
<dbReference type="PROSITE" id="PS00478">
    <property type="entry name" value="LIM_DOMAIN_1"/>
    <property type="match status" value="2"/>
</dbReference>
<evidence type="ECO:0000256" key="8">
    <source>
        <dbReference type="PROSITE-ProRule" id="PRU00125"/>
    </source>
</evidence>
<evidence type="ECO:0000259" key="10">
    <source>
        <dbReference type="PROSITE" id="PS50023"/>
    </source>
</evidence>
<protein>
    <recommendedName>
        <fullName evidence="10">LIM zinc-binding domain-containing protein</fullName>
    </recommendedName>
</protein>
<reference evidence="11" key="1">
    <citation type="submission" date="2021-06" db="EMBL/GenBank/DDBJ databases">
        <authorList>
            <person name="Hodson N. C."/>
            <person name="Mongue J. A."/>
            <person name="Jaron S. K."/>
        </authorList>
    </citation>
    <scope>NUCLEOTIDE SEQUENCE</scope>
</reference>
<dbReference type="CDD" id="cd09326">
    <property type="entry name" value="LIM_CRP_like"/>
    <property type="match status" value="1"/>
</dbReference>
<dbReference type="GO" id="GO:0060537">
    <property type="term" value="P:muscle tissue development"/>
    <property type="evidence" value="ECO:0007669"/>
    <property type="project" value="UniProtKB-ARBA"/>
</dbReference>
<evidence type="ECO:0000256" key="6">
    <source>
        <dbReference type="ARBA" id="ARBA00023038"/>
    </source>
</evidence>
<proteinExistence type="predicted"/>
<keyword evidence="7" id="KW-0539">Nucleus</keyword>
<dbReference type="Pfam" id="PF00412">
    <property type="entry name" value="LIM"/>
    <property type="match status" value="2"/>
</dbReference>
<dbReference type="GO" id="GO:0007517">
    <property type="term" value="P:muscle organ development"/>
    <property type="evidence" value="ECO:0007669"/>
    <property type="project" value="UniProtKB-KW"/>
</dbReference>
<dbReference type="GO" id="GO:0046872">
    <property type="term" value="F:metal ion binding"/>
    <property type="evidence" value="ECO:0007669"/>
    <property type="project" value="UniProtKB-KW"/>
</dbReference>
<feature type="compositionally biased region" description="Polar residues" evidence="9">
    <location>
        <begin position="158"/>
        <end position="184"/>
    </location>
</feature>
<feature type="region of interest" description="Disordered" evidence="9">
    <location>
        <begin position="91"/>
        <end position="195"/>
    </location>
</feature>
<evidence type="ECO:0000256" key="7">
    <source>
        <dbReference type="ARBA" id="ARBA00023242"/>
    </source>
</evidence>
<evidence type="ECO:0000313" key="11">
    <source>
        <dbReference type="EMBL" id="CAG7831114.1"/>
    </source>
</evidence>
<feature type="region of interest" description="Disordered" evidence="9">
    <location>
        <begin position="234"/>
        <end position="284"/>
    </location>
</feature>
<comment type="subcellular location">
    <subcellularLocation>
        <location evidence="1">Nucleus</location>
    </subcellularLocation>
</comment>
<feature type="domain" description="LIM zinc-binding" evidence="10">
    <location>
        <begin position="292"/>
        <end position="352"/>
    </location>
</feature>
<dbReference type="GO" id="GO:0030018">
    <property type="term" value="C:Z disc"/>
    <property type="evidence" value="ECO:0007669"/>
    <property type="project" value="UniProtKB-ARBA"/>
</dbReference>
<feature type="compositionally biased region" description="Basic and acidic residues" evidence="9">
    <location>
        <begin position="92"/>
        <end position="111"/>
    </location>
</feature>
<keyword evidence="12" id="KW-1185">Reference proteome</keyword>
<dbReference type="SMART" id="SM00132">
    <property type="entry name" value="LIM"/>
    <property type="match status" value="2"/>
</dbReference>
<dbReference type="GO" id="GO:0030036">
    <property type="term" value="P:actin cytoskeleton organization"/>
    <property type="evidence" value="ECO:0007669"/>
    <property type="project" value="TreeGrafter"/>
</dbReference>
<dbReference type="OrthoDB" id="1679758at2759"/>
<keyword evidence="4" id="KW-0677">Repeat</keyword>
<dbReference type="EMBL" id="CAJVCH010558972">
    <property type="protein sequence ID" value="CAG7831114.1"/>
    <property type="molecule type" value="Genomic_DNA"/>
</dbReference>
<feature type="domain" description="LIM zinc-binding" evidence="10">
    <location>
        <begin position="3"/>
        <end position="65"/>
    </location>
</feature>
<evidence type="ECO:0000256" key="4">
    <source>
        <dbReference type="ARBA" id="ARBA00022737"/>
    </source>
</evidence>
<keyword evidence="6 8" id="KW-0440">LIM domain</keyword>
<dbReference type="AlphaFoldDB" id="A0A8J2LDS7"/>
<gene>
    <name evidence="11" type="ORF">AFUS01_LOCUS40872</name>
</gene>
<sequence>MSRICGRCGKKVYAAEERLGLNQSWHVRCFTCAICNRTLDSVTLAENRGLNQIYCKVCYRKKFATKGYGYGPNEPTLLAFPSSISLMSCNEQDARAESEEKVPYKSPEKQPSKNAAESVRSINQPSNTSNASEIIRAGQSSSKPTLSQVISEKMSPRPMTSSNSCTHNPGSSSSSQKRITTPVKSKNKRGEFSENESCCNNYSNIQDANIPQLPCPGCIEDGGVKKLAAPRYPAKTLESKRKPLNSNLTIENSKSRSRPHQQKHTTESHAAPPDKGNNRSEFTAPSKYGAGEPCKRCKRPVFWAEMKLGHYGAYHQECFTCCCCGKPLESTTVNENQGEIFCKGCYRRYFGTHGIGYGLGAGALQTP</sequence>
<keyword evidence="3 8" id="KW-0479">Metal-binding</keyword>
<evidence type="ECO:0000256" key="5">
    <source>
        <dbReference type="ARBA" id="ARBA00022833"/>
    </source>
</evidence>
<evidence type="ECO:0000256" key="3">
    <source>
        <dbReference type="ARBA" id="ARBA00022723"/>
    </source>
</evidence>
<comment type="caution">
    <text evidence="11">The sequence shown here is derived from an EMBL/GenBank/DDBJ whole genome shotgun (WGS) entry which is preliminary data.</text>
</comment>
<organism evidence="11 12">
    <name type="scientific">Allacma fusca</name>
    <dbReference type="NCBI Taxonomy" id="39272"/>
    <lineage>
        <taxon>Eukaryota</taxon>
        <taxon>Metazoa</taxon>
        <taxon>Ecdysozoa</taxon>
        <taxon>Arthropoda</taxon>
        <taxon>Hexapoda</taxon>
        <taxon>Collembola</taxon>
        <taxon>Symphypleona</taxon>
        <taxon>Sminthuridae</taxon>
        <taxon>Allacma</taxon>
    </lineage>
</organism>
<keyword evidence="5 8" id="KW-0862">Zinc</keyword>
<dbReference type="Proteomes" id="UP000708208">
    <property type="component" value="Unassembled WGS sequence"/>
</dbReference>
<evidence type="ECO:0000256" key="1">
    <source>
        <dbReference type="ARBA" id="ARBA00004123"/>
    </source>
</evidence>
<dbReference type="FunFam" id="2.10.110.10:FF:000001">
    <property type="entry name" value="Cysteine and glycine-rich protein 1"/>
    <property type="match status" value="2"/>
</dbReference>
<feature type="compositionally biased region" description="Polar residues" evidence="9">
    <location>
        <begin position="112"/>
        <end position="150"/>
    </location>
</feature>
<dbReference type="InterPro" id="IPR001781">
    <property type="entry name" value="Znf_LIM"/>
</dbReference>
<evidence type="ECO:0000256" key="9">
    <source>
        <dbReference type="SAM" id="MobiDB-lite"/>
    </source>
</evidence>
<dbReference type="PROSITE" id="PS50023">
    <property type="entry name" value="LIM_DOMAIN_2"/>
    <property type="match status" value="2"/>
</dbReference>
<name>A0A8J2LDS7_9HEXA</name>
<evidence type="ECO:0000313" key="12">
    <source>
        <dbReference type="Proteomes" id="UP000708208"/>
    </source>
</evidence>
<dbReference type="PANTHER" id="PTHR24215:SF35">
    <property type="entry name" value="MUSCLE LIM PROTEIN MLP84B"/>
    <property type="match status" value="1"/>
</dbReference>
<accession>A0A8J2LDS7</accession>
<dbReference type="GO" id="GO:0005634">
    <property type="term" value="C:nucleus"/>
    <property type="evidence" value="ECO:0007669"/>
    <property type="project" value="UniProtKB-SubCell"/>
</dbReference>
<dbReference type="PANTHER" id="PTHR24215">
    <property type="entry name" value="RHO-GTPASE-ACTIVATING PROTEIN LRG1"/>
    <property type="match status" value="1"/>
</dbReference>
<evidence type="ECO:0000256" key="2">
    <source>
        <dbReference type="ARBA" id="ARBA00022541"/>
    </source>
</evidence>